<organism evidence="1 2">
    <name type="scientific">Shewanella litorisediminis</name>
    <dbReference type="NCBI Taxonomy" id="1173586"/>
    <lineage>
        <taxon>Bacteria</taxon>
        <taxon>Pseudomonadati</taxon>
        <taxon>Pseudomonadota</taxon>
        <taxon>Gammaproteobacteria</taxon>
        <taxon>Alteromonadales</taxon>
        <taxon>Shewanellaceae</taxon>
        <taxon>Shewanella</taxon>
    </lineage>
</organism>
<dbReference type="EMBL" id="CP069213">
    <property type="protein sequence ID" value="QRH01375.1"/>
    <property type="molecule type" value="Genomic_DNA"/>
</dbReference>
<dbReference type="InterPro" id="IPR032720">
    <property type="entry name" value="Cys_rich_CWC"/>
</dbReference>
<dbReference type="Proteomes" id="UP000596252">
    <property type="component" value="Chromosome"/>
</dbReference>
<keyword evidence="2" id="KW-1185">Reference proteome</keyword>
<gene>
    <name evidence="1" type="ORF">JQC75_16225</name>
</gene>
<dbReference type="Pfam" id="PF14375">
    <property type="entry name" value="Cys_rich_CWC"/>
    <property type="match status" value="1"/>
</dbReference>
<dbReference type="RefSeq" id="WP_203325056.1">
    <property type="nucleotide sequence ID" value="NZ_CP069213.1"/>
</dbReference>
<evidence type="ECO:0000313" key="2">
    <source>
        <dbReference type="Proteomes" id="UP000596252"/>
    </source>
</evidence>
<accession>A0ABX7G223</accession>
<evidence type="ECO:0000313" key="1">
    <source>
        <dbReference type="EMBL" id="QRH01375.1"/>
    </source>
</evidence>
<reference evidence="1 2" key="1">
    <citation type="journal article" date="2012" name="Antonie Van Leeuwenhoek">
        <title>Shewanella litorisediminis sp. nov., a gammaproteobacterium isolated from a tidal flat sediment.</title>
        <authorList>
            <person name="Lee M.H."/>
            <person name="Yoon J.H."/>
        </authorList>
    </citation>
    <scope>NUCLEOTIDE SEQUENCE [LARGE SCALE GENOMIC DNA]</scope>
    <source>
        <strain evidence="1 2">SMK1-12</strain>
    </source>
</reference>
<proteinExistence type="predicted"/>
<name>A0ABX7G223_9GAMM</name>
<protein>
    <submittedName>
        <fullName evidence="1">Cysteine-rich CWC family protein</fullName>
    </submittedName>
</protein>
<sequence length="66" mass="7298">MTNPNQCPLCQNNNDCAVQNGKSIDTCWCLGAPFPKQLPEVMSSCLCQRCAERLAKVEKLGLKQVK</sequence>